<name>A0A366B1A8_9FLAO</name>
<dbReference type="OrthoDB" id="962256at2"/>
<keyword evidence="3" id="KW-1185">Reference proteome</keyword>
<dbReference type="AlphaFoldDB" id="A0A366B1A8"/>
<protein>
    <submittedName>
        <fullName evidence="2">Type II toxin-antitoxin system RelE/ParE family toxin</fullName>
    </submittedName>
</protein>
<dbReference type="Gene3D" id="3.30.2310.20">
    <property type="entry name" value="RelE-like"/>
    <property type="match status" value="1"/>
</dbReference>
<dbReference type="RefSeq" id="WP_113634362.1">
    <property type="nucleotide sequence ID" value="NZ_QNUX01000004.1"/>
</dbReference>
<evidence type="ECO:0000313" key="3">
    <source>
        <dbReference type="Proteomes" id="UP000253676"/>
    </source>
</evidence>
<dbReference type="EMBL" id="QNUX01000004">
    <property type="protein sequence ID" value="RBN50899.1"/>
    <property type="molecule type" value="Genomic_DNA"/>
</dbReference>
<dbReference type="InterPro" id="IPR035093">
    <property type="entry name" value="RelE/ParE_toxin_dom_sf"/>
</dbReference>
<evidence type="ECO:0000313" key="2">
    <source>
        <dbReference type="EMBL" id="RBN50899.1"/>
    </source>
</evidence>
<dbReference type="InterPro" id="IPR007712">
    <property type="entry name" value="RelE/ParE_toxin"/>
</dbReference>
<organism evidence="2 3">
    <name type="scientific">Flavobacterium psychrolimnae</name>
    <dbReference type="NCBI Taxonomy" id="249351"/>
    <lineage>
        <taxon>Bacteria</taxon>
        <taxon>Pseudomonadati</taxon>
        <taxon>Bacteroidota</taxon>
        <taxon>Flavobacteriia</taxon>
        <taxon>Flavobacteriales</taxon>
        <taxon>Flavobacteriaceae</taxon>
        <taxon>Flavobacterium</taxon>
    </lineage>
</organism>
<dbReference type="Pfam" id="PF05016">
    <property type="entry name" value="ParE_toxin"/>
    <property type="match status" value="1"/>
</dbReference>
<accession>A0A366B1A8</accession>
<comment type="caution">
    <text evidence="2">The sequence shown here is derived from an EMBL/GenBank/DDBJ whole genome shotgun (WGS) entry which is preliminary data.</text>
</comment>
<gene>
    <name evidence="2" type="ORF">DR980_06085</name>
</gene>
<evidence type="ECO:0000256" key="1">
    <source>
        <dbReference type="ARBA" id="ARBA00022649"/>
    </source>
</evidence>
<dbReference type="Proteomes" id="UP000253676">
    <property type="component" value="Unassembled WGS sequence"/>
</dbReference>
<keyword evidence="1" id="KW-1277">Toxin-antitoxin system</keyword>
<sequence>MKVLWNKKASNELEAIYKYIKKESPQNAILVFNEIYDLANSLPNFPYKFPVEPIINIEKVRFAAIWSFKIVYSIEKESIVILRVFNTKQNPKKLKK</sequence>
<proteinExistence type="predicted"/>
<reference evidence="2 3" key="1">
    <citation type="submission" date="2018-07" db="EMBL/GenBank/DDBJ databases">
        <title>Complete genome sequence of Flavobacterium psychrolimnae LMG 22018.</title>
        <authorList>
            <person name="Kim D.-U."/>
        </authorList>
    </citation>
    <scope>NUCLEOTIDE SEQUENCE [LARGE SCALE GENOMIC DNA]</scope>
    <source>
        <strain evidence="2 3">LMG 22018</strain>
    </source>
</reference>